<evidence type="ECO:0000259" key="8">
    <source>
        <dbReference type="Pfam" id="PF13567"/>
    </source>
</evidence>
<evidence type="ECO:0000256" key="4">
    <source>
        <dbReference type="ARBA" id="ARBA00022989"/>
    </source>
</evidence>
<keyword evidence="4 6" id="KW-1133">Transmembrane helix</keyword>
<feature type="transmembrane region" description="Helical" evidence="6">
    <location>
        <begin position="464"/>
        <end position="486"/>
    </location>
</feature>
<name>A0ABM6MA32_9SPHN</name>
<comment type="subcellular location">
    <subcellularLocation>
        <location evidence="1">Cell membrane</location>
        <topology evidence="1">Multi-pass membrane protein</topology>
    </subcellularLocation>
</comment>
<feature type="transmembrane region" description="Helical" evidence="6">
    <location>
        <begin position="437"/>
        <end position="457"/>
    </location>
</feature>
<dbReference type="Proteomes" id="UP000258016">
    <property type="component" value="Chromosome"/>
</dbReference>
<feature type="domain" description="ComEC/Rec2-related protein" evidence="7">
    <location>
        <begin position="245"/>
        <end position="527"/>
    </location>
</feature>
<feature type="transmembrane region" description="Helical" evidence="6">
    <location>
        <begin position="506"/>
        <end position="523"/>
    </location>
</feature>
<evidence type="ECO:0000256" key="5">
    <source>
        <dbReference type="ARBA" id="ARBA00023136"/>
    </source>
</evidence>
<reference evidence="9 10" key="1">
    <citation type="submission" date="2017-03" db="EMBL/GenBank/DDBJ databases">
        <title>Complete genome sequence of Blastomonas fulva degrading microcsystin LR.</title>
        <authorList>
            <person name="Lee H.-g."/>
            <person name="Jin L."/>
            <person name="oh H.-M."/>
        </authorList>
    </citation>
    <scope>NUCLEOTIDE SEQUENCE [LARGE SCALE GENOMIC DNA]</scope>
    <source>
        <strain evidence="9 10">T2</strain>
    </source>
</reference>
<evidence type="ECO:0000313" key="9">
    <source>
        <dbReference type="EMBL" id="ASR52848.1"/>
    </source>
</evidence>
<feature type="transmembrane region" description="Helical" evidence="6">
    <location>
        <begin position="530"/>
        <end position="548"/>
    </location>
</feature>
<keyword evidence="3 6" id="KW-0812">Transmembrane</keyword>
<evidence type="ECO:0000259" key="7">
    <source>
        <dbReference type="Pfam" id="PF03772"/>
    </source>
</evidence>
<accession>A0ABM6MA32</accession>
<evidence type="ECO:0000256" key="2">
    <source>
        <dbReference type="ARBA" id="ARBA00022475"/>
    </source>
</evidence>
<feature type="transmembrane region" description="Helical" evidence="6">
    <location>
        <begin position="28"/>
        <end position="46"/>
    </location>
</feature>
<keyword evidence="5 6" id="KW-0472">Membrane</keyword>
<feature type="transmembrane region" description="Helical" evidence="6">
    <location>
        <begin position="366"/>
        <end position="388"/>
    </location>
</feature>
<dbReference type="Pfam" id="PF13567">
    <property type="entry name" value="DUF4131"/>
    <property type="match status" value="1"/>
</dbReference>
<dbReference type="RefSeq" id="WP_117353013.1">
    <property type="nucleotide sequence ID" value="NZ_CP020083.1"/>
</dbReference>
<evidence type="ECO:0000313" key="10">
    <source>
        <dbReference type="Proteomes" id="UP000258016"/>
    </source>
</evidence>
<dbReference type="PANTHER" id="PTHR30619:SF1">
    <property type="entry name" value="RECOMBINATION PROTEIN 2"/>
    <property type="match status" value="1"/>
</dbReference>
<evidence type="ECO:0000256" key="6">
    <source>
        <dbReference type="SAM" id="Phobius"/>
    </source>
</evidence>
<evidence type="ECO:0000256" key="3">
    <source>
        <dbReference type="ARBA" id="ARBA00022692"/>
    </source>
</evidence>
<dbReference type="InterPro" id="IPR025405">
    <property type="entry name" value="DUF4131"/>
</dbReference>
<dbReference type="GeneID" id="303487171"/>
<dbReference type="Pfam" id="PF03772">
    <property type="entry name" value="Competence"/>
    <property type="match status" value="1"/>
</dbReference>
<dbReference type="PANTHER" id="PTHR30619">
    <property type="entry name" value="DNA INTERNALIZATION/COMPETENCE PROTEIN COMEC/REC2"/>
    <property type="match status" value="1"/>
</dbReference>
<keyword evidence="10" id="KW-1185">Reference proteome</keyword>
<dbReference type="InterPro" id="IPR004477">
    <property type="entry name" value="ComEC_N"/>
</dbReference>
<feature type="transmembrane region" description="Helical" evidence="6">
    <location>
        <begin position="301"/>
        <end position="322"/>
    </location>
</feature>
<protein>
    <submittedName>
        <fullName evidence="9">Competence protein ComEC</fullName>
    </submittedName>
</protein>
<gene>
    <name evidence="9" type="ORF">B5J99_16395</name>
</gene>
<sequence length="721" mass="76843">MASLSRFLPPVGLGAAAERFVLAERDQLPPWIVVAFGGGIAAWFLLPGGAWHAAVVAMGLAVALAVLGLRVGWTAMELGPRCVFVAALMIAAGTAHMAWRAERVAADPLPAPWFGTLTGRVIEREMQPAREQVRLVLRTAPTLGLPQTVRVNLDLAKDDPQARTGAIISARARLMPPAQASLPGGYSFAQRAWFEQLGATGSMLDRPRIVQPAAGSSGLDSLRARLSAHIQAQVGGGAGGIAATLATGDRGAIAEEDAEAMRRSGLAHLLSISGLHVTALIGAVWLVTLEVLALSPPLARAWRLPLVAAGAGALAGIGYTLLTGAEVPTIRSCVAALLVLVALALGRDPVSPRLIAAGAMLVLLVWPEALMGPSFQLSFAAVTAIVALHDHPRMRAWAAADYSWPGRVARFLAMLFLTGLLIEFTLMPIALHHFSKAGLYGALANMVAIPLTTFVIMPLEALALVLDLAGWGTPVWWLCGVALEALLTLAHEVSDAPGAVTLFPRMPGWAFALFVTGGLWMFLWRSRARWLGLAPIAVASVLVALQPVPDLLITSDGQHLAVAGERGRMVVLRARIGDYALQTLSESAAFEGQATAMQDWPQAACSAEFCSFALSSGQRRYAVLVGRNRERVPERGLAAACRRADIVIAGRWLPRSCRPRWLKVDRRMLAETGGLALYLGDEAVRTVAADHRGHPWWDRAVEQREQAMEAKRAARLSTPPR</sequence>
<dbReference type="EMBL" id="CP020083">
    <property type="protein sequence ID" value="ASR52848.1"/>
    <property type="molecule type" value="Genomic_DNA"/>
</dbReference>
<feature type="domain" description="DUF4131" evidence="8">
    <location>
        <begin position="51"/>
        <end position="202"/>
    </location>
</feature>
<dbReference type="InterPro" id="IPR052159">
    <property type="entry name" value="Competence_DNA_uptake"/>
</dbReference>
<dbReference type="NCBIfam" id="TIGR00360">
    <property type="entry name" value="ComEC_N-term"/>
    <property type="match status" value="1"/>
</dbReference>
<feature type="transmembrane region" description="Helical" evidence="6">
    <location>
        <begin position="269"/>
        <end position="289"/>
    </location>
</feature>
<feature type="transmembrane region" description="Helical" evidence="6">
    <location>
        <begin position="408"/>
        <end position="431"/>
    </location>
</feature>
<feature type="transmembrane region" description="Helical" evidence="6">
    <location>
        <begin position="53"/>
        <end position="72"/>
    </location>
</feature>
<organism evidence="9 10">
    <name type="scientific">Blastomonas fulva</name>
    <dbReference type="NCBI Taxonomy" id="1550728"/>
    <lineage>
        <taxon>Bacteria</taxon>
        <taxon>Pseudomonadati</taxon>
        <taxon>Pseudomonadota</taxon>
        <taxon>Alphaproteobacteria</taxon>
        <taxon>Sphingomonadales</taxon>
        <taxon>Sphingomonadaceae</taxon>
        <taxon>Blastomonas</taxon>
    </lineage>
</organism>
<keyword evidence="2" id="KW-1003">Cell membrane</keyword>
<evidence type="ECO:0000256" key="1">
    <source>
        <dbReference type="ARBA" id="ARBA00004651"/>
    </source>
</evidence>
<feature type="transmembrane region" description="Helical" evidence="6">
    <location>
        <begin position="329"/>
        <end position="346"/>
    </location>
</feature>
<proteinExistence type="predicted"/>